<keyword evidence="2" id="KW-1185">Reference proteome</keyword>
<protein>
    <submittedName>
        <fullName evidence="1">Uncharacterized protein</fullName>
    </submittedName>
</protein>
<proteinExistence type="predicted"/>
<reference evidence="1" key="1">
    <citation type="journal article" date="2020" name="Fungal Divers.">
        <title>Resolving the Mortierellaceae phylogeny through synthesis of multi-gene phylogenetics and phylogenomics.</title>
        <authorList>
            <person name="Vandepol N."/>
            <person name="Liber J."/>
            <person name="Desiro A."/>
            <person name="Na H."/>
            <person name="Kennedy M."/>
            <person name="Barry K."/>
            <person name="Grigoriev I.V."/>
            <person name="Miller A.N."/>
            <person name="O'Donnell K."/>
            <person name="Stajich J.E."/>
            <person name="Bonito G."/>
        </authorList>
    </citation>
    <scope>NUCLEOTIDE SEQUENCE</scope>
    <source>
        <strain evidence="1">NRRL 28262</strain>
    </source>
</reference>
<dbReference type="Proteomes" id="UP001194580">
    <property type="component" value="Unassembled WGS sequence"/>
</dbReference>
<dbReference type="AlphaFoldDB" id="A0AAD4DFB7"/>
<evidence type="ECO:0000313" key="2">
    <source>
        <dbReference type="Proteomes" id="UP001194580"/>
    </source>
</evidence>
<sequence length="129" mass="14853">MVIERFDFVNSLLDCILFECADHYSQNGLDTPDGLIEHIDFCNENGSNTIFPMDIAVWREKRSHGRRLYAILYDDSGDEECYGGGFPEEFEGVQFVPLQQLLGHEVEQFLFDYAVLVPRAYHNDIAILI</sequence>
<comment type="caution">
    <text evidence="1">The sequence shown here is derived from an EMBL/GenBank/DDBJ whole genome shotgun (WGS) entry which is preliminary data.</text>
</comment>
<gene>
    <name evidence="1" type="ORF">BGZ95_007760</name>
</gene>
<accession>A0AAD4DFB7</accession>
<evidence type="ECO:0000313" key="1">
    <source>
        <dbReference type="EMBL" id="KAG0276277.1"/>
    </source>
</evidence>
<organism evidence="1 2">
    <name type="scientific">Linnemannia exigua</name>
    <dbReference type="NCBI Taxonomy" id="604196"/>
    <lineage>
        <taxon>Eukaryota</taxon>
        <taxon>Fungi</taxon>
        <taxon>Fungi incertae sedis</taxon>
        <taxon>Mucoromycota</taxon>
        <taxon>Mortierellomycotina</taxon>
        <taxon>Mortierellomycetes</taxon>
        <taxon>Mortierellales</taxon>
        <taxon>Mortierellaceae</taxon>
        <taxon>Linnemannia</taxon>
    </lineage>
</organism>
<name>A0AAD4DFB7_9FUNG</name>
<dbReference type="EMBL" id="JAAAIL010000387">
    <property type="protein sequence ID" value="KAG0276277.1"/>
    <property type="molecule type" value="Genomic_DNA"/>
</dbReference>